<reference evidence="3 4" key="1">
    <citation type="submission" date="2020-08" db="EMBL/GenBank/DDBJ databases">
        <title>Genomic Encyclopedia of Type Strains, Phase IV (KMG-IV): sequencing the most valuable type-strain genomes for metagenomic binning, comparative biology and taxonomic classification.</title>
        <authorList>
            <person name="Goeker M."/>
        </authorList>
    </citation>
    <scope>NUCLEOTIDE SEQUENCE [LARGE SCALE GENOMIC DNA]</scope>
    <source>
        <strain evidence="3 4">DSM 102189</strain>
    </source>
</reference>
<feature type="domain" description="SMP-30/Gluconolactonase/LRE-like region" evidence="2">
    <location>
        <begin position="88"/>
        <end position="191"/>
    </location>
</feature>
<dbReference type="AlphaFoldDB" id="A0A841LCF8"/>
<dbReference type="EMBL" id="JACIIV010000006">
    <property type="protein sequence ID" value="MBB6226822.1"/>
    <property type="molecule type" value="Genomic_DNA"/>
</dbReference>
<dbReference type="Proteomes" id="UP000538147">
    <property type="component" value="Unassembled WGS sequence"/>
</dbReference>
<organism evidence="3 4">
    <name type="scientific">Polymorphobacter multimanifer</name>
    <dbReference type="NCBI Taxonomy" id="1070431"/>
    <lineage>
        <taxon>Bacteria</taxon>
        <taxon>Pseudomonadati</taxon>
        <taxon>Pseudomonadota</taxon>
        <taxon>Alphaproteobacteria</taxon>
        <taxon>Sphingomonadales</taxon>
        <taxon>Sphingosinicellaceae</taxon>
        <taxon>Polymorphobacter</taxon>
    </lineage>
</organism>
<evidence type="ECO:0000313" key="3">
    <source>
        <dbReference type="EMBL" id="MBB6226822.1"/>
    </source>
</evidence>
<evidence type="ECO:0000259" key="2">
    <source>
        <dbReference type="Pfam" id="PF08450"/>
    </source>
</evidence>
<feature type="signal peptide" evidence="1">
    <location>
        <begin position="1"/>
        <end position="19"/>
    </location>
</feature>
<evidence type="ECO:0000313" key="4">
    <source>
        <dbReference type="Proteomes" id="UP000538147"/>
    </source>
</evidence>
<protein>
    <recommendedName>
        <fullName evidence="2">SMP-30/Gluconolactonase/LRE-like region domain-containing protein</fullName>
    </recommendedName>
</protein>
<gene>
    <name evidence="3" type="ORF">FHS79_000984</name>
</gene>
<evidence type="ECO:0000256" key="1">
    <source>
        <dbReference type="SAM" id="SignalP"/>
    </source>
</evidence>
<dbReference type="SUPFAM" id="SSF63829">
    <property type="entry name" value="Calcium-dependent phosphotriesterase"/>
    <property type="match status" value="1"/>
</dbReference>
<keyword evidence="4" id="KW-1185">Reference proteome</keyword>
<dbReference type="RefSeq" id="WP_184196266.1">
    <property type="nucleotide sequence ID" value="NZ_JACIIV010000006.1"/>
</dbReference>
<name>A0A841LCF8_9SPHN</name>
<proteinExistence type="predicted"/>
<dbReference type="InterPro" id="IPR013658">
    <property type="entry name" value="SGL"/>
</dbReference>
<keyword evidence="1" id="KW-0732">Signal</keyword>
<dbReference type="Gene3D" id="2.120.10.30">
    <property type="entry name" value="TolB, C-terminal domain"/>
    <property type="match status" value="1"/>
</dbReference>
<feature type="chain" id="PRO_5032836462" description="SMP-30/Gluconolactonase/LRE-like region domain-containing protein" evidence="1">
    <location>
        <begin position="20"/>
        <end position="287"/>
    </location>
</feature>
<sequence length="287" mass="29827">MRIPVLLMVAAGLGAGMGAAPLAAEVRVVADIGLKGSEAARHDAEADVIFVSNLGERGPGNDGYISRLGPDGQVLALKWVEGGRNGVTLVDPLGVFVQGDIVYVADTSTVRRFDRKTGAPRGDTAVPGAVRLNDLSVDAKGEILVTDSGSDDRAGAIYRIDPAGKVSEFAARDAALERPNGIAHMPDGSIVHGGRGVNLVFRGRDGKILREVTLPTGRMDGIIPLADGTLLVASQDGHGVYRVPPGGKAEMVAKDIPIPAAIGLDTKRNRLIIPQIVAATLTFVDLP</sequence>
<dbReference type="Pfam" id="PF08450">
    <property type="entry name" value="SGL"/>
    <property type="match status" value="1"/>
</dbReference>
<comment type="caution">
    <text evidence="3">The sequence shown here is derived from an EMBL/GenBank/DDBJ whole genome shotgun (WGS) entry which is preliminary data.</text>
</comment>
<accession>A0A841LCF8</accession>
<dbReference type="InterPro" id="IPR011042">
    <property type="entry name" value="6-blade_b-propeller_TolB-like"/>
</dbReference>